<reference evidence="4 5" key="2">
    <citation type="submission" date="2015-05" db="EMBL/GenBank/DDBJ databases">
        <authorList>
            <person name="Morales-Cruz A."/>
            <person name="Amrine K.C."/>
            <person name="Cantu D."/>
        </authorList>
    </citation>
    <scope>NUCLEOTIDE SEQUENCE [LARGE SCALE GENOMIC DNA]</scope>
    <source>
        <strain evidence="4">UCRPC4</strain>
    </source>
</reference>
<keyword evidence="2" id="KW-0175">Coiled coil</keyword>
<keyword evidence="1" id="KW-0479">Metal-binding</keyword>
<feature type="domain" description="RING-type" evidence="3">
    <location>
        <begin position="123"/>
        <end position="162"/>
    </location>
</feature>
<dbReference type="InterPro" id="IPR013083">
    <property type="entry name" value="Znf_RING/FYVE/PHD"/>
</dbReference>
<keyword evidence="5" id="KW-1185">Reference proteome</keyword>
<dbReference type="InterPro" id="IPR001841">
    <property type="entry name" value="Znf_RING"/>
</dbReference>
<accession>A0A0G2FQ74</accession>
<organism evidence="4 5">
    <name type="scientific">Phaeomoniella chlamydospora</name>
    <name type="common">Phaeoacremonium chlamydosporum</name>
    <dbReference type="NCBI Taxonomy" id="158046"/>
    <lineage>
        <taxon>Eukaryota</taxon>
        <taxon>Fungi</taxon>
        <taxon>Dikarya</taxon>
        <taxon>Ascomycota</taxon>
        <taxon>Pezizomycotina</taxon>
        <taxon>Eurotiomycetes</taxon>
        <taxon>Chaetothyriomycetidae</taxon>
        <taxon>Phaeomoniellales</taxon>
        <taxon>Phaeomoniellaceae</taxon>
        <taxon>Phaeomoniella</taxon>
    </lineage>
</organism>
<gene>
    <name evidence="4" type="ORF">UCRPC4_g06859</name>
</gene>
<feature type="coiled-coil region" evidence="2">
    <location>
        <begin position="43"/>
        <end position="121"/>
    </location>
</feature>
<evidence type="ECO:0000313" key="5">
    <source>
        <dbReference type="Proteomes" id="UP000053317"/>
    </source>
</evidence>
<protein>
    <submittedName>
        <fullName evidence="4">Putative dna repair protein rad5</fullName>
    </submittedName>
</protein>
<name>A0A0G2FQ74_PHACM</name>
<reference evidence="4 5" key="1">
    <citation type="submission" date="2015-05" db="EMBL/GenBank/DDBJ databases">
        <title>Distinctive expansion of gene families associated with plant cell wall degradation and secondary metabolism in the genomes of grapevine trunk pathogens.</title>
        <authorList>
            <person name="Lawrence D.P."/>
            <person name="Travadon R."/>
            <person name="Rolshausen P.E."/>
            <person name="Baumgartner K."/>
        </authorList>
    </citation>
    <scope>NUCLEOTIDE SEQUENCE [LARGE SCALE GENOMIC DNA]</scope>
    <source>
        <strain evidence="4">UCRPC4</strain>
    </source>
</reference>
<evidence type="ECO:0000259" key="3">
    <source>
        <dbReference type="PROSITE" id="PS50089"/>
    </source>
</evidence>
<keyword evidence="1" id="KW-0862">Zinc</keyword>
<sequence length="202" mass="23162">MTKMQPTLNLDHFLTDDDCDIGDEYASVVDAALDMRRKFSSVLKQVRQLKTTLQARQAELEHERQRLELRTIAETSRNKLRQQSRRMRQCKDDNRSLRLQNRELANHLEGARKELEKVDHLRCTLCTVALKDAMLPCGHTSCRECLHLWLGQGQGKGCPWCKRSFEAGDIRDIYLGYPSETPDALEEDGDVTDVISLASDSE</sequence>
<dbReference type="SUPFAM" id="SSF57850">
    <property type="entry name" value="RING/U-box"/>
    <property type="match status" value="1"/>
</dbReference>
<dbReference type="Pfam" id="PF13923">
    <property type="entry name" value="zf-C3HC4_2"/>
    <property type="match status" value="1"/>
</dbReference>
<dbReference type="PROSITE" id="PS50089">
    <property type="entry name" value="ZF_RING_2"/>
    <property type="match status" value="1"/>
</dbReference>
<dbReference type="GO" id="GO:0008270">
    <property type="term" value="F:zinc ion binding"/>
    <property type="evidence" value="ECO:0007669"/>
    <property type="project" value="UniProtKB-KW"/>
</dbReference>
<dbReference type="Proteomes" id="UP000053317">
    <property type="component" value="Unassembled WGS sequence"/>
</dbReference>
<evidence type="ECO:0000313" key="4">
    <source>
        <dbReference type="EMBL" id="KKY14088.1"/>
    </source>
</evidence>
<dbReference type="OrthoDB" id="6105938at2759"/>
<dbReference type="AlphaFoldDB" id="A0A0G2FQ74"/>
<dbReference type="Gene3D" id="3.30.40.10">
    <property type="entry name" value="Zinc/RING finger domain, C3HC4 (zinc finger)"/>
    <property type="match status" value="1"/>
</dbReference>
<evidence type="ECO:0000256" key="1">
    <source>
        <dbReference type="PROSITE-ProRule" id="PRU00175"/>
    </source>
</evidence>
<dbReference type="EMBL" id="LCWF01000238">
    <property type="protein sequence ID" value="KKY14088.1"/>
    <property type="molecule type" value="Genomic_DNA"/>
</dbReference>
<evidence type="ECO:0000256" key="2">
    <source>
        <dbReference type="SAM" id="Coils"/>
    </source>
</evidence>
<keyword evidence="1" id="KW-0863">Zinc-finger</keyword>
<proteinExistence type="predicted"/>
<comment type="caution">
    <text evidence="4">The sequence shown here is derived from an EMBL/GenBank/DDBJ whole genome shotgun (WGS) entry which is preliminary data.</text>
</comment>